<dbReference type="HOGENOM" id="CLU_2362965_0_0_1"/>
<dbReference type="EMBL" id="CM001224">
    <property type="protein sequence ID" value="KEH19638.1"/>
    <property type="molecule type" value="Genomic_DNA"/>
</dbReference>
<evidence type="ECO:0000313" key="1">
    <source>
        <dbReference type="EMBL" id="KEH19638.1"/>
    </source>
</evidence>
<gene>
    <name evidence="1" type="ordered locus">MTR_8g465520</name>
</gene>
<proteinExistence type="predicted"/>
<sequence>MDGNVPTCECVKGYVPKFPQQWQISYQSNGFLRYCKMKFPDTSSSWFSKIMDLEECRTCSAYANLDICGRGSVDRCLPSMLYVEVSRCNRMSLVME</sequence>
<protein>
    <submittedName>
        <fullName evidence="1">Serine/Threonine-kinase</fullName>
    </submittedName>
</protein>
<dbReference type="AlphaFoldDB" id="A0A072TS08"/>
<reference evidence="1 3" key="1">
    <citation type="journal article" date="2011" name="Nature">
        <title>The Medicago genome provides insight into the evolution of rhizobial symbioses.</title>
        <authorList>
            <person name="Young N.D."/>
            <person name="Debelle F."/>
            <person name="Oldroyd G.E."/>
            <person name="Geurts R."/>
            <person name="Cannon S.B."/>
            <person name="Udvardi M.K."/>
            <person name="Benedito V.A."/>
            <person name="Mayer K.F."/>
            <person name="Gouzy J."/>
            <person name="Schoof H."/>
            <person name="Van de Peer Y."/>
            <person name="Proost S."/>
            <person name="Cook D.R."/>
            <person name="Meyers B.C."/>
            <person name="Spannagl M."/>
            <person name="Cheung F."/>
            <person name="De Mita S."/>
            <person name="Krishnakumar V."/>
            <person name="Gundlach H."/>
            <person name="Zhou S."/>
            <person name="Mudge J."/>
            <person name="Bharti A.K."/>
            <person name="Murray J.D."/>
            <person name="Naoumkina M.A."/>
            <person name="Rosen B."/>
            <person name="Silverstein K.A."/>
            <person name="Tang H."/>
            <person name="Rombauts S."/>
            <person name="Zhao P.X."/>
            <person name="Zhou P."/>
            <person name="Barbe V."/>
            <person name="Bardou P."/>
            <person name="Bechner M."/>
            <person name="Bellec A."/>
            <person name="Berger A."/>
            <person name="Berges H."/>
            <person name="Bidwell S."/>
            <person name="Bisseling T."/>
            <person name="Choisne N."/>
            <person name="Couloux A."/>
            <person name="Denny R."/>
            <person name="Deshpande S."/>
            <person name="Dai X."/>
            <person name="Doyle J.J."/>
            <person name="Dudez A.M."/>
            <person name="Farmer A.D."/>
            <person name="Fouteau S."/>
            <person name="Franken C."/>
            <person name="Gibelin C."/>
            <person name="Gish J."/>
            <person name="Goldstein S."/>
            <person name="Gonzalez A.J."/>
            <person name="Green P.J."/>
            <person name="Hallab A."/>
            <person name="Hartog M."/>
            <person name="Hua A."/>
            <person name="Humphray S.J."/>
            <person name="Jeong D.H."/>
            <person name="Jing Y."/>
            <person name="Jocker A."/>
            <person name="Kenton S.M."/>
            <person name="Kim D.J."/>
            <person name="Klee K."/>
            <person name="Lai H."/>
            <person name="Lang C."/>
            <person name="Lin S."/>
            <person name="Macmil S.L."/>
            <person name="Magdelenat G."/>
            <person name="Matthews L."/>
            <person name="McCorrison J."/>
            <person name="Monaghan E.L."/>
            <person name="Mun J.H."/>
            <person name="Najar F.Z."/>
            <person name="Nicholson C."/>
            <person name="Noirot C."/>
            <person name="O'Bleness M."/>
            <person name="Paule C.R."/>
            <person name="Poulain J."/>
            <person name="Prion F."/>
            <person name="Qin B."/>
            <person name="Qu C."/>
            <person name="Retzel E.F."/>
            <person name="Riddle C."/>
            <person name="Sallet E."/>
            <person name="Samain S."/>
            <person name="Samson N."/>
            <person name="Sanders I."/>
            <person name="Saurat O."/>
            <person name="Scarpelli C."/>
            <person name="Schiex T."/>
            <person name="Segurens B."/>
            <person name="Severin A.J."/>
            <person name="Sherrier D.J."/>
            <person name="Shi R."/>
            <person name="Sims S."/>
            <person name="Singer S.R."/>
            <person name="Sinharoy S."/>
            <person name="Sterck L."/>
            <person name="Viollet A."/>
            <person name="Wang B.B."/>
            <person name="Wang K."/>
            <person name="Wang M."/>
            <person name="Wang X."/>
            <person name="Warfsmann J."/>
            <person name="Weissenbach J."/>
            <person name="White D.D."/>
            <person name="White J.D."/>
            <person name="Wiley G.B."/>
            <person name="Wincker P."/>
            <person name="Xing Y."/>
            <person name="Yang L."/>
            <person name="Yao Z."/>
            <person name="Ying F."/>
            <person name="Zhai J."/>
            <person name="Zhou L."/>
            <person name="Zuber A."/>
            <person name="Denarie J."/>
            <person name="Dixon R.A."/>
            <person name="May G.D."/>
            <person name="Schwartz D.C."/>
            <person name="Rogers J."/>
            <person name="Quetier F."/>
            <person name="Town C.D."/>
            <person name="Roe B.A."/>
        </authorList>
    </citation>
    <scope>NUCLEOTIDE SEQUENCE [LARGE SCALE GENOMIC DNA]</scope>
    <source>
        <strain evidence="1">A17</strain>
        <strain evidence="2 3">cv. Jemalong A17</strain>
    </source>
</reference>
<reference evidence="1 3" key="2">
    <citation type="journal article" date="2014" name="BMC Genomics">
        <title>An improved genome release (version Mt4.0) for the model legume Medicago truncatula.</title>
        <authorList>
            <person name="Tang H."/>
            <person name="Krishnakumar V."/>
            <person name="Bidwell S."/>
            <person name="Rosen B."/>
            <person name="Chan A."/>
            <person name="Zhou S."/>
            <person name="Gentzbittel L."/>
            <person name="Childs K.L."/>
            <person name="Yandell M."/>
            <person name="Gundlach H."/>
            <person name="Mayer K.F."/>
            <person name="Schwartz D.C."/>
            <person name="Town C.D."/>
        </authorList>
    </citation>
    <scope>GENOME REANNOTATION</scope>
    <source>
        <strain evidence="1">A17</strain>
        <strain evidence="2 3">cv. Jemalong A17</strain>
    </source>
</reference>
<keyword evidence="3" id="KW-1185">Reference proteome</keyword>
<accession>A0A072TS08</accession>
<organism evidence="1 3">
    <name type="scientific">Medicago truncatula</name>
    <name type="common">Barrel medic</name>
    <name type="synonym">Medicago tribuloides</name>
    <dbReference type="NCBI Taxonomy" id="3880"/>
    <lineage>
        <taxon>Eukaryota</taxon>
        <taxon>Viridiplantae</taxon>
        <taxon>Streptophyta</taxon>
        <taxon>Embryophyta</taxon>
        <taxon>Tracheophyta</taxon>
        <taxon>Spermatophyta</taxon>
        <taxon>Magnoliopsida</taxon>
        <taxon>eudicotyledons</taxon>
        <taxon>Gunneridae</taxon>
        <taxon>Pentapetalae</taxon>
        <taxon>rosids</taxon>
        <taxon>fabids</taxon>
        <taxon>Fabales</taxon>
        <taxon>Fabaceae</taxon>
        <taxon>Papilionoideae</taxon>
        <taxon>50 kb inversion clade</taxon>
        <taxon>NPAAA clade</taxon>
        <taxon>Hologalegina</taxon>
        <taxon>IRL clade</taxon>
        <taxon>Trifolieae</taxon>
        <taxon>Medicago</taxon>
    </lineage>
</organism>
<dbReference type="STRING" id="3880.A0A072TS08"/>
<dbReference type="EnsemblPlants" id="KEH19638">
    <property type="protein sequence ID" value="KEH19638"/>
    <property type="gene ID" value="MTR_8g465520"/>
</dbReference>
<evidence type="ECO:0000313" key="2">
    <source>
        <dbReference type="EnsemblPlants" id="KEH19638"/>
    </source>
</evidence>
<reference evidence="2" key="3">
    <citation type="submission" date="2015-04" db="UniProtKB">
        <authorList>
            <consortium name="EnsemblPlants"/>
        </authorList>
    </citation>
    <scope>IDENTIFICATION</scope>
    <source>
        <strain evidence="2">cv. Jemalong A17</strain>
    </source>
</reference>
<evidence type="ECO:0000313" key="3">
    <source>
        <dbReference type="Proteomes" id="UP000002051"/>
    </source>
</evidence>
<dbReference type="Proteomes" id="UP000002051">
    <property type="component" value="Chromosome 8"/>
</dbReference>
<name>A0A072TS08_MEDTR</name>